<dbReference type="VEuPathDB" id="FungiDB:SCHCODRAFT_02564734"/>
<sequence length="786" mass="89689">MRNFSFDQARRNTYETNVLDFYRTYTAGWQRLAGDDIKVIVKTLKRRKVLGVKQWIPLPKNKPKSVLENVHYSALERIFAIVLEAAEENGLFSKEQRTTTFECRPDHTICSEARGGSFRVDAYGRLLESTFPAKARKMRLPRSAHLRPGSYRSGGPPIYTCDLALTAKFMPVNDERQMLGGSGHIMFNDPCRTRHFSLTIEGNMARLWIHTRSHSAVTYAFDIQSKPQELIQFFLFIGYASKEQLGFDPSVRRVYNSSGGLQYQYKVTDREGVDRYYETISIIYQKSATRLHSRGMRVLEVREVTKDGRDAADQYSRVLRDFWAYEDARPETEILGDIISRLKEEESELVQGDDLGDIEQHFMEFICDVCVGEPAPAPPPKSRVYQFPEDDANVDGKESSSAMVKSHLQNTVVGLDPTPHGTGMELPSALHARKHCRTVHMHLCQDLYKISDPAEFFFALGQCIASECLSPDPPPHVDETTVLKRFRRIGYLHRDVSPGNFLLYCLPQSCGNPPPDGDLAKKFMVKVSDLEYSKPYSVVSQHDPLTGTAYYTAVEVQHRMHLFHYSADFDESKKHLATLFFAFNFYHDVESVLWMAIDFILRRFPDTTTKTYRTRCEIAEKLSAYAARVFRPEMRPVDAREALIWGRDSIIDLSALLTQAYGKDSIVAQGIKSIVIALSQAYQQVESVQVRLEDVPTARLRFEASAFTDTIYDVMYRGFRDISLHFQQPSVKFLLTKDFVEATKAGMARKRARRDDDVQGKGSASKAVGSLPRLRQRTRQATRDCT</sequence>
<dbReference type="InterPro" id="IPR040976">
    <property type="entry name" value="Pkinase_fungal"/>
</dbReference>
<dbReference type="InterPro" id="IPR011009">
    <property type="entry name" value="Kinase-like_dom_sf"/>
</dbReference>
<protein>
    <recommendedName>
        <fullName evidence="2">Fungal-type protein kinase domain-containing protein</fullName>
    </recommendedName>
</protein>
<dbReference type="SUPFAM" id="SSF56112">
    <property type="entry name" value="Protein kinase-like (PK-like)"/>
    <property type="match status" value="1"/>
</dbReference>
<name>D8PKA7_SCHCM</name>
<dbReference type="AlphaFoldDB" id="D8PKA7"/>
<accession>D8PKA7</accession>
<feature type="region of interest" description="Disordered" evidence="1">
    <location>
        <begin position="750"/>
        <end position="786"/>
    </location>
</feature>
<evidence type="ECO:0000313" key="3">
    <source>
        <dbReference type="EMBL" id="EFJ02647.1"/>
    </source>
</evidence>
<evidence type="ECO:0000313" key="4">
    <source>
        <dbReference type="Proteomes" id="UP000007431"/>
    </source>
</evidence>
<dbReference type="Pfam" id="PF17667">
    <property type="entry name" value="Pkinase_fungal"/>
    <property type="match status" value="1"/>
</dbReference>
<feature type="domain" description="Fungal-type protein kinase" evidence="2">
    <location>
        <begin position="176"/>
        <end position="597"/>
    </location>
</feature>
<keyword evidence="4" id="KW-1185">Reference proteome</keyword>
<gene>
    <name evidence="3" type="ORF">SCHCODRAFT_104456</name>
</gene>
<evidence type="ECO:0000256" key="1">
    <source>
        <dbReference type="SAM" id="MobiDB-lite"/>
    </source>
</evidence>
<dbReference type="InParanoid" id="D8PKA7"/>
<dbReference type="Proteomes" id="UP000007431">
    <property type="component" value="Unassembled WGS sequence"/>
</dbReference>
<proteinExistence type="predicted"/>
<dbReference type="Gene3D" id="1.10.510.10">
    <property type="entry name" value="Transferase(Phosphotransferase) domain 1"/>
    <property type="match status" value="1"/>
</dbReference>
<feature type="non-terminal residue" evidence="3">
    <location>
        <position position="786"/>
    </location>
</feature>
<dbReference type="EMBL" id="GL377302">
    <property type="protein sequence ID" value="EFJ02647.1"/>
    <property type="molecule type" value="Genomic_DNA"/>
</dbReference>
<dbReference type="OMA" id="EWERYME"/>
<organism evidence="4">
    <name type="scientific">Schizophyllum commune (strain H4-8 / FGSC 9210)</name>
    <name type="common">Split gill fungus</name>
    <dbReference type="NCBI Taxonomy" id="578458"/>
    <lineage>
        <taxon>Eukaryota</taxon>
        <taxon>Fungi</taxon>
        <taxon>Dikarya</taxon>
        <taxon>Basidiomycota</taxon>
        <taxon>Agaricomycotina</taxon>
        <taxon>Agaricomycetes</taxon>
        <taxon>Agaricomycetidae</taxon>
        <taxon>Agaricales</taxon>
        <taxon>Schizophyllaceae</taxon>
        <taxon>Schizophyllum</taxon>
    </lineage>
</organism>
<reference evidence="3 4" key="1">
    <citation type="journal article" date="2010" name="Nat. Biotechnol.">
        <title>Genome sequence of the model mushroom Schizophyllum commune.</title>
        <authorList>
            <person name="Ohm R.A."/>
            <person name="de Jong J.F."/>
            <person name="Lugones L.G."/>
            <person name="Aerts A."/>
            <person name="Kothe E."/>
            <person name="Stajich J.E."/>
            <person name="de Vries R.P."/>
            <person name="Record E."/>
            <person name="Levasseur A."/>
            <person name="Baker S.E."/>
            <person name="Bartholomew K.A."/>
            <person name="Coutinho P.M."/>
            <person name="Erdmann S."/>
            <person name="Fowler T.J."/>
            <person name="Gathman A.C."/>
            <person name="Lombard V."/>
            <person name="Henrissat B."/>
            <person name="Knabe N."/>
            <person name="Kuees U."/>
            <person name="Lilly W.W."/>
            <person name="Lindquist E."/>
            <person name="Lucas S."/>
            <person name="Magnuson J.K."/>
            <person name="Piumi F."/>
            <person name="Raudaskoski M."/>
            <person name="Salamov A."/>
            <person name="Schmutz J."/>
            <person name="Schwarze F.W.M.R."/>
            <person name="vanKuyk P.A."/>
            <person name="Horton J.S."/>
            <person name="Grigoriev I.V."/>
            <person name="Woesten H.A.B."/>
        </authorList>
    </citation>
    <scope>NUCLEOTIDE SEQUENCE [LARGE SCALE GENOMIC DNA]</scope>
    <source>
        <strain evidence="4">H4-8 / FGSC 9210</strain>
    </source>
</reference>
<dbReference type="HOGENOM" id="CLU_015199_0_0_1"/>
<dbReference type="STRING" id="578458.D8PKA7"/>
<evidence type="ECO:0000259" key="2">
    <source>
        <dbReference type="Pfam" id="PF17667"/>
    </source>
</evidence>